<dbReference type="SFLD" id="SFLDG01099">
    <property type="entry name" value="Uncharacterised_Radical_SAM_Su"/>
    <property type="match status" value="1"/>
</dbReference>
<accession>A0A9D1A753</accession>
<dbReference type="InterPro" id="IPR058240">
    <property type="entry name" value="rSAM_sf"/>
</dbReference>
<dbReference type="InterPro" id="IPR016431">
    <property type="entry name" value="Pyrv-formate_lyase-activ_prd"/>
</dbReference>
<dbReference type="AlphaFoldDB" id="A0A9D1A753"/>
<dbReference type="PANTHER" id="PTHR43075">
    <property type="entry name" value="FORMATE LYASE ACTIVATING ENZYME, PUTATIVE (AFU_ORTHOLOGUE AFUA_2G15630)-RELATED"/>
    <property type="match status" value="1"/>
</dbReference>
<reference evidence="6" key="1">
    <citation type="submission" date="2020-10" db="EMBL/GenBank/DDBJ databases">
        <authorList>
            <person name="Gilroy R."/>
        </authorList>
    </citation>
    <scope>NUCLEOTIDE SEQUENCE</scope>
    <source>
        <strain evidence="6">ChiHjej9B8-7071</strain>
    </source>
</reference>
<dbReference type="Gene3D" id="3.20.20.70">
    <property type="entry name" value="Aldolase class I"/>
    <property type="match status" value="1"/>
</dbReference>
<feature type="binding site" evidence="5">
    <location>
        <position position="67"/>
    </location>
    <ligand>
        <name>[4Fe-4S] cluster</name>
        <dbReference type="ChEBI" id="CHEBI:49883"/>
        <note>4Fe-4S-S-AdoMet</note>
    </ligand>
</feature>
<evidence type="ECO:0000256" key="2">
    <source>
        <dbReference type="ARBA" id="ARBA00022723"/>
    </source>
</evidence>
<comment type="caution">
    <text evidence="6">The sequence shown here is derived from an EMBL/GenBank/DDBJ whole genome shotgun (WGS) entry which is preliminary data.</text>
</comment>
<keyword evidence="1 5" id="KW-0949">S-adenosyl-L-methionine</keyword>
<sequence>MDYTHCTLCPRRCGVDRTAGERGFCGMGDTLRIARAAVHYGEEPAIAGSFGAGAVFFSGCSLGCVYCQNEAVSHGGLGKDVSPQRLREIFLERIDQGVQCIDLVTPTHFLPSLLPALSPKLPVPVVYNCGGYETVETIKALEGLVDVYLPDMKYSDAALAGRLSHAPDYPEVAMAAIREMVRQTGPFQMEDGVLTRGVLVRHLILPGQIGNSLGVLDFLSTFAPGEILLSLMCQYTPMPQTKNLGDLSRPITREEYDAVLSYLWLLNLQDGYTQDFQSVGQQYIPKWDLEGV</sequence>
<gene>
    <name evidence="6" type="ORF">IAA70_01910</name>
</gene>
<dbReference type="SFLD" id="SFLDS00029">
    <property type="entry name" value="Radical_SAM"/>
    <property type="match status" value="1"/>
</dbReference>
<dbReference type="PIRSF" id="PIRSF004869">
    <property type="entry name" value="PflX_prd"/>
    <property type="match status" value="1"/>
</dbReference>
<dbReference type="EMBL" id="DVGD01000053">
    <property type="protein sequence ID" value="HIR09139.1"/>
    <property type="molecule type" value="Genomic_DNA"/>
</dbReference>
<evidence type="ECO:0000256" key="5">
    <source>
        <dbReference type="PIRSR" id="PIRSR004869-50"/>
    </source>
</evidence>
<dbReference type="InterPro" id="IPR007197">
    <property type="entry name" value="rSAM"/>
</dbReference>
<keyword evidence="4 5" id="KW-0411">Iron-sulfur</keyword>
<keyword evidence="3 5" id="KW-0408">Iron</keyword>
<protein>
    <submittedName>
        <fullName evidence="6">Radical SAM protein</fullName>
    </submittedName>
</protein>
<name>A0A9D1A753_9FIRM</name>
<dbReference type="InterPro" id="IPR013785">
    <property type="entry name" value="Aldolase_TIM"/>
</dbReference>
<evidence type="ECO:0000313" key="6">
    <source>
        <dbReference type="EMBL" id="HIR09139.1"/>
    </source>
</evidence>
<dbReference type="Proteomes" id="UP000824258">
    <property type="component" value="Unassembled WGS sequence"/>
</dbReference>
<evidence type="ECO:0000256" key="4">
    <source>
        <dbReference type="ARBA" id="ARBA00023014"/>
    </source>
</evidence>
<comment type="cofactor">
    <cofactor evidence="5">
        <name>[4Fe-4S] cluster</name>
        <dbReference type="ChEBI" id="CHEBI:49883"/>
    </cofactor>
    <text evidence="5">Binds 1 [4Fe-4S] cluster. The cluster is coordinated with 3 cysteines and an exchangeable S-adenosyl-L-methionine.</text>
</comment>
<proteinExistence type="predicted"/>
<feature type="binding site" evidence="5">
    <location>
        <position position="64"/>
    </location>
    <ligand>
        <name>[4Fe-4S] cluster</name>
        <dbReference type="ChEBI" id="CHEBI:49883"/>
        <note>4Fe-4S-S-AdoMet</note>
    </ligand>
</feature>
<feature type="binding site" evidence="5">
    <location>
        <position position="60"/>
    </location>
    <ligand>
        <name>[4Fe-4S] cluster</name>
        <dbReference type="ChEBI" id="CHEBI:49883"/>
        <note>4Fe-4S-S-AdoMet</note>
    </ligand>
</feature>
<dbReference type="SUPFAM" id="SSF102114">
    <property type="entry name" value="Radical SAM enzymes"/>
    <property type="match status" value="1"/>
</dbReference>
<dbReference type="InterPro" id="IPR040085">
    <property type="entry name" value="MJ0674-like"/>
</dbReference>
<dbReference type="PANTHER" id="PTHR43075:SF1">
    <property type="entry name" value="FORMATE LYASE ACTIVATING ENZYME, PUTATIVE (AFU_ORTHOLOGUE AFUA_2G15630)-RELATED"/>
    <property type="match status" value="1"/>
</dbReference>
<dbReference type="GO" id="GO:0003824">
    <property type="term" value="F:catalytic activity"/>
    <property type="evidence" value="ECO:0007669"/>
    <property type="project" value="InterPro"/>
</dbReference>
<evidence type="ECO:0000256" key="3">
    <source>
        <dbReference type="ARBA" id="ARBA00023004"/>
    </source>
</evidence>
<organism evidence="6 7">
    <name type="scientific">Candidatus Avoscillospira stercoripullorum</name>
    <dbReference type="NCBI Taxonomy" id="2840709"/>
    <lineage>
        <taxon>Bacteria</taxon>
        <taxon>Bacillati</taxon>
        <taxon>Bacillota</taxon>
        <taxon>Clostridia</taxon>
        <taxon>Eubacteriales</taxon>
        <taxon>Oscillospiraceae</taxon>
        <taxon>Oscillospiraceae incertae sedis</taxon>
        <taxon>Candidatus Avoscillospira</taxon>
    </lineage>
</organism>
<reference evidence="6" key="2">
    <citation type="journal article" date="2021" name="PeerJ">
        <title>Extensive microbial diversity within the chicken gut microbiome revealed by metagenomics and culture.</title>
        <authorList>
            <person name="Gilroy R."/>
            <person name="Ravi A."/>
            <person name="Getino M."/>
            <person name="Pursley I."/>
            <person name="Horton D.L."/>
            <person name="Alikhan N.F."/>
            <person name="Baker D."/>
            <person name="Gharbi K."/>
            <person name="Hall N."/>
            <person name="Watson M."/>
            <person name="Adriaenssens E.M."/>
            <person name="Foster-Nyarko E."/>
            <person name="Jarju S."/>
            <person name="Secka A."/>
            <person name="Antonio M."/>
            <person name="Oren A."/>
            <person name="Chaudhuri R.R."/>
            <person name="La Ragione R."/>
            <person name="Hildebrand F."/>
            <person name="Pallen M.J."/>
        </authorList>
    </citation>
    <scope>NUCLEOTIDE SEQUENCE</scope>
    <source>
        <strain evidence="6">ChiHjej9B8-7071</strain>
    </source>
</reference>
<evidence type="ECO:0000256" key="1">
    <source>
        <dbReference type="ARBA" id="ARBA00022691"/>
    </source>
</evidence>
<dbReference type="GO" id="GO:0051536">
    <property type="term" value="F:iron-sulfur cluster binding"/>
    <property type="evidence" value="ECO:0007669"/>
    <property type="project" value="UniProtKB-KW"/>
</dbReference>
<keyword evidence="2 5" id="KW-0479">Metal-binding</keyword>
<evidence type="ECO:0000313" key="7">
    <source>
        <dbReference type="Proteomes" id="UP000824258"/>
    </source>
</evidence>
<dbReference type="GO" id="GO:0046872">
    <property type="term" value="F:metal ion binding"/>
    <property type="evidence" value="ECO:0007669"/>
    <property type="project" value="UniProtKB-KW"/>
</dbReference>